<keyword evidence="1" id="KW-0732">Signal</keyword>
<proteinExistence type="predicted"/>
<dbReference type="Proteomes" id="UP000054018">
    <property type="component" value="Unassembled WGS sequence"/>
</dbReference>
<dbReference type="AlphaFoldDB" id="A0A0C9Z5G5"/>
<reference evidence="2 3" key="1">
    <citation type="submission" date="2014-04" db="EMBL/GenBank/DDBJ databases">
        <authorList>
            <consortium name="DOE Joint Genome Institute"/>
            <person name="Kuo A."/>
            <person name="Kohler A."/>
            <person name="Costa M.D."/>
            <person name="Nagy L.G."/>
            <person name="Floudas D."/>
            <person name="Copeland A."/>
            <person name="Barry K.W."/>
            <person name="Cichocki N."/>
            <person name="Veneault-Fourrey C."/>
            <person name="LaButti K."/>
            <person name="Lindquist E.A."/>
            <person name="Lipzen A."/>
            <person name="Lundell T."/>
            <person name="Morin E."/>
            <person name="Murat C."/>
            <person name="Sun H."/>
            <person name="Tunlid A."/>
            <person name="Henrissat B."/>
            <person name="Grigoriev I.V."/>
            <person name="Hibbett D.S."/>
            <person name="Martin F."/>
            <person name="Nordberg H.P."/>
            <person name="Cantor M.N."/>
            <person name="Hua S.X."/>
        </authorList>
    </citation>
    <scope>NUCLEOTIDE SEQUENCE [LARGE SCALE GENOMIC DNA]</scope>
    <source>
        <strain evidence="2 3">441</strain>
    </source>
</reference>
<dbReference type="HOGENOM" id="CLU_022442_0_0_1"/>
<organism evidence="2 3">
    <name type="scientific">Pisolithus microcarpus 441</name>
    <dbReference type="NCBI Taxonomy" id="765257"/>
    <lineage>
        <taxon>Eukaryota</taxon>
        <taxon>Fungi</taxon>
        <taxon>Dikarya</taxon>
        <taxon>Basidiomycota</taxon>
        <taxon>Agaricomycotina</taxon>
        <taxon>Agaricomycetes</taxon>
        <taxon>Agaricomycetidae</taxon>
        <taxon>Boletales</taxon>
        <taxon>Sclerodermatineae</taxon>
        <taxon>Pisolithaceae</taxon>
        <taxon>Pisolithus</taxon>
    </lineage>
</organism>
<feature type="chain" id="PRO_5002223574" evidence="1">
    <location>
        <begin position="23"/>
        <end position="590"/>
    </location>
</feature>
<dbReference type="InterPro" id="IPR017853">
    <property type="entry name" value="GH"/>
</dbReference>
<evidence type="ECO:0000313" key="2">
    <source>
        <dbReference type="EMBL" id="KIK17677.1"/>
    </source>
</evidence>
<protein>
    <submittedName>
        <fullName evidence="2">Uncharacterized protein</fullName>
    </submittedName>
</protein>
<keyword evidence="3" id="KW-1185">Reference proteome</keyword>
<dbReference type="OrthoDB" id="2338662at2759"/>
<dbReference type="STRING" id="765257.A0A0C9Z5G5"/>
<accession>A0A0C9Z5G5</accession>
<name>A0A0C9Z5G5_9AGAM</name>
<evidence type="ECO:0000256" key="1">
    <source>
        <dbReference type="SAM" id="SignalP"/>
    </source>
</evidence>
<dbReference type="EMBL" id="KN833822">
    <property type="protein sequence ID" value="KIK17677.1"/>
    <property type="molecule type" value="Genomic_DNA"/>
</dbReference>
<sequence length="590" mass="63326">MQGPLLSTLVGTQVLSAAATSADTWCGKNYMSSMPPVSPGGNFPIPAQSNDPLLAFQCVPAIRPYLAEDTSAAVLIDSAIVYYEIANARTIYLDSGPISGGELEVNISLNGNTLGTATVPLNATAYEIPFNLQGIQPQMSPYNLSCEAAYNPVGRTPQAFSASTSLYVLPNPPSGAVTKMDYRTGGLLARPATGAGGSYEPVFPIGFYTQFDGYLSKNLSLVDELKAQGFTIIHPVPTFSNMTAFLDVVDRMQEVGLYIMYDMRLTYMNSSSVTEQVNALKNRPNLLLWYTADEPDGTSDPLSATISAYNLIYDLDGYHPVSLVLNCQDYYWANYTAGADIVMQDVYMIGNNVSFSSEWGTVCTPDYGDCGCDNCVSIPPGDSQAVPPNSTLPPGSVPANSGIGSYFNIADRVSRFKNRLEVMGWQRTKAVWTVPQAFGESQYWTRRPTGEEWVVETILGINHGALGVVPWADPTSDDIKASASAFAKSLPKITPFFFDAQSALGRTNYVFGGIDVATWTNGWQTLVLAANTDYVNETFSWNEIGHTGAGLTVAFQSGSLETTSDGFTLGPVSSGALVLSGQQMVVIQAA</sequence>
<feature type="signal peptide" evidence="1">
    <location>
        <begin position="1"/>
        <end position="22"/>
    </location>
</feature>
<dbReference type="Gene3D" id="3.20.20.80">
    <property type="entry name" value="Glycosidases"/>
    <property type="match status" value="1"/>
</dbReference>
<reference evidence="3" key="2">
    <citation type="submission" date="2015-01" db="EMBL/GenBank/DDBJ databases">
        <title>Evolutionary Origins and Diversification of the Mycorrhizal Mutualists.</title>
        <authorList>
            <consortium name="DOE Joint Genome Institute"/>
            <consortium name="Mycorrhizal Genomics Consortium"/>
            <person name="Kohler A."/>
            <person name="Kuo A."/>
            <person name="Nagy L.G."/>
            <person name="Floudas D."/>
            <person name="Copeland A."/>
            <person name="Barry K.W."/>
            <person name="Cichocki N."/>
            <person name="Veneault-Fourrey C."/>
            <person name="LaButti K."/>
            <person name="Lindquist E.A."/>
            <person name="Lipzen A."/>
            <person name="Lundell T."/>
            <person name="Morin E."/>
            <person name="Murat C."/>
            <person name="Riley R."/>
            <person name="Ohm R."/>
            <person name="Sun H."/>
            <person name="Tunlid A."/>
            <person name="Henrissat B."/>
            <person name="Grigoriev I.V."/>
            <person name="Hibbett D.S."/>
            <person name="Martin F."/>
        </authorList>
    </citation>
    <scope>NUCLEOTIDE SEQUENCE [LARGE SCALE GENOMIC DNA]</scope>
    <source>
        <strain evidence="3">441</strain>
    </source>
</reference>
<evidence type="ECO:0000313" key="3">
    <source>
        <dbReference type="Proteomes" id="UP000054018"/>
    </source>
</evidence>
<gene>
    <name evidence="2" type="ORF">PISMIDRAFT_685024</name>
</gene>
<dbReference type="SUPFAM" id="SSF51445">
    <property type="entry name" value="(Trans)glycosidases"/>
    <property type="match status" value="1"/>
</dbReference>